<evidence type="ECO:0000313" key="3">
    <source>
        <dbReference type="EMBL" id="BAJ26318.1"/>
    </source>
</evidence>
<sequence length="152" mass="16160">MLRIKRTAAVTMAFLSVALGGAVAGATTAQAAVPAKFPRVHCSTTKIEVRSLDVAGGPVKCGGALGDPLYCTINGVDHVFAVGTDNAMWARWISPSGVPSDWVSFGGSLTSEIRLYADGSGSLDFSARWSDGHLYEITRNDNGSWINWRRVD</sequence>
<gene>
    <name evidence="3" type="ordered locus">KSE_04710</name>
</gene>
<keyword evidence="1" id="KW-0732">Signal</keyword>
<evidence type="ECO:0000259" key="2">
    <source>
        <dbReference type="Pfam" id="PF26607"/>
    </source>
</evidence>
<dbReference type="Proteomes" id="UP000007076">
    <property type="component" value="Chromosome"/>
</dbReference>
<dbReference type="InterPro" id="IPR058502">
    <property type="entry name" value="PLL-like_beta-prop"/>
</dbReference>
<feature type="chain" id="PRO_5003186359" description="PLL-like beta propeller domain-containing protein" evidence="1">
    <location>
        <begin position="32"/>
        <end position="152"/>
    </location>
</feature>
<evidence type="ECO:0000313" key="4">
    <source>
        <dbReference type="Proteomes" id="UP000007076"/>
    </source>
</evidence>
<accession>E4N537</accession>
<reference evidence="3 4" key="1">
    <citation type="journal article" date="2010" name="DNA Res.">
        <title>Genome sequence of Kitasatospora setae NBRC 14216T: an evolutionary snapshot of the family Streptomycetaceae.</title>
        <authorList>
            <person name="Ichikawa N."/>
            <person name="Oguchi A."/>
            <person name="Ikeda H."/>
            <person name="Ishikawa J."/>
            <person name="Kitani S."/>
            <person name="Watanabe Y."/>
            <person name="Nakamura S."/>
            <person name="Katano Y."/>
            <person name="Kishi E."/>
            <person name="Sasagawa M."/>
            <person name="Ankai A."/>
            <person name="Fukui S."/>
            <person name="Hashimoto Y."/>
            <person name="Kamata S."/>
            <person name="Otoguro M."/>
            <person name="Tanikawa S."/>
            <person name="Nihira T."/>
            <person name="Horinouchi S."/>
            <person name="Ohnishi Y."/>
            <person name="Hayakawa M."/>
            <person name="Kuzuyama T."/>
            <person name="Arisawa A."/>
            <person name="Nomoto F."/>
            <person name="Miura H."/>
            <person name="Takahashi Y."/>
            <person name="Fujita N."/>
        </authorList>
    </citation>
    <scope>NUCLEOTIDE SEQUENCE [LARGE SCALE GENOMIC DNA]</scope>
    <source>
        <strain evidence="4">ATCC 33774 / DSM 43861 / JCM 3304 / KCC A-0304 / NBRC 14216 / KM-6054</strain>
    </source>
</reference>
<proteinExistence type="predicted"/>
<keyword evidence="4" id="KW-1185">Reference proteome</keyword>
<dbReference type="HOGENOM" id="CLU_1719914_0_0_11"/>
<evidence type="ECO:0000256" key="1">
    <source>
        <dbReference type="SAM" id="SignalP"/>
    </source>
</evidence>
<dbReference type="AlphaFoldDB" id="E4N537"/>
<protein>
    <recommendedName>
        <fullName evidence="2">PLL-like beta propeller domain-containing protein</fullName>
    </recommendedName>
</protein>
<dbReference type="SUPFAM" id="SSF89372">
    <property type="entry name" value="Fucose-specific lectin"/>
    <property type="match status" value="1"/>
</dbReference>
<feature type="domain" description="PLL-like beta propeller" evidence="2">
    <location>
        <begin position="73"/>
        <end position="150"/>
    </location>
</feature>
<feature type="signal peptide" evidence="1">
    <location>
        <begin position="1"/>
        <end position="31"/>
    </location>
</feature>
<organism evidence="3 4">
    <name type="scientific">Kitasatospora setae (strain ATCC 33774 / DSM 43861 / JCM 3304 / KCC A-0304 / NBRC 14216 / KM-6054)</name>
    <name type="common">Streptomyces setae</name>
    <dbReference type="NCBI Taxonomy" id="452652"/>
    <lineage>
        <taxon>Bacteria</taxon>
        <taxon>Bacillati</taxon>
        <taxon>Actinomycetota</taxon>
        <taxon>Actinomycetes</taxon>
        <taxon>Kitasatosporales</taxon>
        <taxon>Streptomycetaceae</taxon>
        <taxon>Kitasatospora</taxon>
    </lineage>
</organism>
<dbReference type="KEGG" id="ksk:KSE_04710"/>
<dbReference type="Gene3D" id="2.120.10.70">
    <property type="entry name" value="Fucose-specific lectin"/>
    <property type="match status" value="1"/>
</dbReference>
<name>E4N537_KITSK</name>
<dbReference type="Pfam" id="PF26607">
    <property type="entry name" value="DUF8189"/>
    <property type="match status" value="1"/>
</dbReference>
<dbReference type="PATRIC" id="fig|452652.3.peg.468"/>
<dbReference type="EMBL" id="AP010968">
    <property type="protein sequence ID" value="BAJ26318.1"/>
    <property type="molecule type" value="Genomic_DNA"/>
</dbReference>